<evidence type="ECO:0000256" key="3">
    <source>
        <dbReference type="ARBA" id="ARBA00022801"/>
    </source>
</evidence>
<dbReference type="EMBL" id="FQWQ01000002">
    <property type="protein sequence ID" value="SHH15466.1"/>
    <property type="molecule type" value="Genomic_DNA"/>
</dbReference>
<reference evidence="9 10" key="1">
    <citation type="submission" date="2016-11" db="EMBL/GenBank/DDBJ databases">
        <authorList>
            <person name="Jaros S."/>
            <person name="Januszkiewicz K."/>
            <person name="Wedrychowicz H."/>
        </authorList>
    </citation>
    <scope>NUCLEOTIDE SEQUENCE [LARGE SCALE GENOMIC DNA]</scope>
    <source>
        <strain evidence="9 10">DSM 24574</strain>
    </source>
</reference>
<evidence type="ECO:0000313" key="10">
    <source>
        <dbReference type="Proteomes" id="UP000184212"/>
    </source>
</evidence>
<dbReference type="Pfam" id="PF16317">
    <property type="entry name" value="Glyco_hydro_99"/>
    <property type="match status" value="1"/>
</dbReference>
<dbReference type="PANTHER" id="PTHR13572">
    <property type="entry name" value="ENDO-ALPHA-1,2-MANNOSIDASE"/>
    <property type="match status" value="1"/>
</dbReference>
<feature type="signal peptide" evidence="8">
    <location>
        <begin position="1"/>
        <end position="24"/>
    </location>
</feature>
<dbReference type="PROSITE" id="PS51257">
    <property type="entry name" value="PROKAR_LIPOPROTEIN"/>
    <property type="match status" value="1"/>
</dbReference>
<keyword evidence="6" id="KW-0333">Golgi apparatus</keyword>
<protein>
    <submittedName>
        <fullName evidence="9">Glycosyl hydrolase family 99</fullName>
    </submittedName>
</protein>
<accession>A0A1M5QN88</accession>
<comment type="subcellular location">
    <subcellularLocation>
        <location evidence="1">Golgi apparatus membrane</location>
        <topology evidence="1">Single-pass type II membrane protein</topology>
    </subcellularLocation>
</comment>
<organism evidence="9 10">
    <name type="scientific">Chryseolinea serpens</name>
    <dbReference type="NCBI Taxonomy" id="947013"/>
    <lineage>
        <taxon>Bacteria</taxon>
        <taxon>Pseudomonadati</taxon>
        <taxon>Bacteroidota</taxon>
        <taxon>Cytophagia</taxon>
        <taxon>Cytophagales</taxon>
        <taxon>Fulvivirgaceae</taxon>
        <taxon>Chryseolinea</taxon>
    </lineage>
</organism>
<sequence length="414" mass="46711">MTESIKKYRHSLRHVLFTTSLVMAVLFSCSSSDPEPEKEVTGPPAVQKTNSMKVYMHYMPWFQSKPFAGYWGSHWTMANQNPDIVDANGQRQIASHYYPLIGPYDSRDKDVIDYHLLLMKYAGVDGLLIDWYGTHSVYDYKVNATATNAVVTELDSVGLQFGVVYEDYTAQNVEAKTNLTAVEAAQADMKYLNDNYYPKKNHIAIDGKPLLLTFGPRYFKTASQWTEIFKNTHAPVFLPLWDHASLTGSTGGGEFSWVDFNASLSQLTTFYGKAAGGKLELGSAYPRFHDFYAEGGTGSSYGYVDFNNGQTLQNTLNKAAEYDLKYLQLVTWNDFGEGTILEPTVEDQFKCLEILQTFTGVSYTKAELELVYSYYLKKIKYKGNPPALATLKQTFQHLVNLEVDQARTLLDSLE</sequence>
<dbReference type="PANTHER" id="PTHR13572:SF4">
    <property type="entry name" value="RE57134P"/>
    <property type="match status" value="1"/>
</dbReference>
<dbReference type="OrthoDB" id="976137at2"/>
<dbReference type="CDD" id="cd11575">
    <property type="entry name" value="GH99_GH71_like_3"/>
    <property type="match status" value="1"/>
</dbReference>
<feature type="chain" id="PRO_5013223177" evidence="8">
    <location>
        <begin position="25"/>
        <end position="414"/>
    </location>
</feature>
<dbReference type="GO" id="GO:0004559">
    <property type="term" value="F:alpha-mannosidase activity"/>
    <property type="evidence" value="ECO:0007669"/>
    <property type="project" value="TreeGrafter"/>
</dbReference>
<dbReference type="InterPro" id="IPR026071">
    <property type="entry name" value="Glyco_Hydrolase_99"/>
</dbReference>
<keyword evidence="5" id="KW-1133">Transmembrane helix</keyword>
<evidence type="ECO:0000256" key="6">
    <source>
        <dbReference type="ARBA" id="ARBA00023034"/>
    </source>
</evidence>
<proteinExistence type="predicted"/>
<dbReference type="STRING" id="947013.SAMN04488109_2912"/>
<keyword evidence="10" id="KW-1185">Reference proteome</keyword>
<keyword evidence="3 9" id="KW-0378">Hydrolase</keyword>
<dbReference type="Proteomes" id="UP000184212">
    <property type="component" value="Unassembled WGS sequence"/>
</dbReference>
<evidence type="ECO:0000256" key="7">
    <source>
        <dbReference type="ARBA" id="ARBA00023136"/>
    </source>
</evidence>
<keyword evidence="8" id="KW-0732">Signal</keyword>
<keyword evidence="2" id="KW-0812">Transmembrane</keyword>
<evidence type="ECO:0000256" key="2">
    <source>
        <dbReference type="ARBA" id="ARBA00022692"/>
    </source>
</evidence>
<name>A0A1M5QN88_9BACT</name>
<evidence type="ECO:0000256" key="5">
    <source>
        <dbReference type="ARBA" id="ARBA00022989"/>
    </source>
</evidence>
<keyword evidence="4" id="KW-0735">Signal-anchor</keyword>
<dbReference type="RefSeq" id="WP_073135382.1">
    <property type="nucleotide sequence ID" value="NZ_FQWQ01000002.1"/>
</dbReference>
<evidence type="ECO:0000256" key="1">
    <source>
        <dbReference type="ARBA" id="ARBA00004323"/>
    </source>
</evidence>
<evidence type="ECO:0000313" key="9">
    <source>
        <dbReference type="EMBL" id="SHH15466.1"/>
    </source>
</evidence>
<evidence type="ECO:0000256" key="4">
    <source>
        <dbReference type="ARBA" id="ARBA00022968"/>
    </source>
</evidence>
<dbReference type="Gene3D" id="3.20.20.80">
    <property type="entry name" value="Glycosidases"/>
    <property type="match status" value="1"/>
</dbReference>
<dbReference type="AlphaFoldDB" id="A0A1M5QN88"/>
<keyword evidence="7" id="KW-0472">Membrane</keyword>
<gene>
    <name evidence="9" type="ORF">SAMN04488109_2912</name>
</gene>
<evidence type="ECO:0000256" key="8">
    <source>
        <dbReference type="SAM" id="SignalP"/>
    </source>
</evidence>